<evidence type="ECO:0000313" key="2">
    <source>
        <dbReference type="EMBL" id="CCE66840.1"/>
    </source>
</evidence>
<protein>
    <submittedName>
        <fullName evidence="2">Uncharacterized protein</fullName>
    </submittedName>
</protein>
<accession>G8C3E2</accession>
<proteinExistence type="predicted"/>
<sequence>MEESPRRNYQEGLQRKIKEQKSIIEKLQNEQLAKKIEDNNTQLKSLNTSYAKTVETNRKWENLKTNEMIIGSYSGAIENFLCNLTSNHSSESCKPNT</sequence>
<evidence type="ECO:0000256" key="1">
    <source>
        <dbReference type="SAM" id="Coils"/>
    </source>
</evidence>
<dbReference type="AlphaFoldDB" id="G8C3E2"/>
<dbReference type="HOGENOM" id="CLU_2341557_0_0_14"/>
<reference evidence="2" key="2">
    <citation type="submission" date="2011-11" db="EMBL/GenBank/DDBJ databases">
        <authorList>
            <person name="Barker E."/>
        </authorList>
    </citation>
    <scope>NUCLEOTIDE SEQUENCE</scope>
    <source>
        <strain evidence="2">Birmingham 1</strain>
    </source>
</reference>
<dbReference type="EMBL" id="HE613254">
    <property type="protein sequence ID" value="CCE66840.1"/>
    <property type="molecule type" value="Genomic_DNA"/>
</dbReference>
<dbReference type="KEGG" id="mhb:MHM_03220"/>
<dbReference type="RefSeq" id="WP_015511705.1">
    <property type="nucleotide sequence ID" value="NC_021007.1"/>
</dbReference>
<keyword evidence="1" id="KW-0175">Coiled coil</keyword>
<reference evidence="2" key="1">
    <citation type="submission" date="2011-11" db="EMBL/GenBank/DDBJ databases">
        <title>Complete genome sequence of Candidatus Mycoplasma haemominutum.</title>
        <authorList>
            <person name="Barker E.N."/>
            <person name="Darby A.C."/>
            <person name="Helps C.R."/>
            <person name="Peters I.R."/>
            <person name="Hughes M.A."/>
            <person name="Radford A.D."/>
            <person name="Novacco M."/>
            <person name="Boretti F."/>
            <person name="Hofmann-Lehmann R."/>
            <person name="Tasker S."/>
        </authorList>
    </citation>
    <scope>NUCLEOTIDE SEQUENCE</scope>
    <source>
        <strain evidence="2">Birmingham 1</strain>
    </source>
</reference>
<feature type="coiled-coil region" evidence="1">
    <location>
        <begin position="10"/>
        <end position="49"/>
    </location>
</feature>
<name>G8C3E2_9MOLU</name>
<dbReference type="PATRIC" id="fig|1116213.3.peg.343"/>
<gene>
    <name evidence="2" type="ORF">MHM_03220</name>
</gene>
<organism evidence="2">
    <name type="scientific">Candidatus Mycoplasma haematominutum 'Birmingham 1'</name>
    <dbReference type="NCBI Taxonomy" id="1116213"/>
    <lineage>
        <taxon>Bacteria</taxon>
        <taxon>Bacillati</taxon>
        <taxon>Mycoplasmatota</taxon>
        <taxon>Mollicutes</taxon>
        <taxon>Mycoplasmataceae</taxon>
        <taxon>Mycoplasma</taxon>
    </lineage>
</organism>